<proteinExistence type="predicted"/>
<dbReference type="Proteomes" id="UP000594638">
    <property type="component" value="Unassembled WGS sequence"/>
</dbReference>
<evidence type="ECO:0000313" key="3">
    <source>
        <dbReference type="EMBL" id="CAA2976896.1"/>
    </source>
</evidence>
<keyword evidence="1" id="KW-1133">Transmembrane helix</keyword>
<dbReference type="Gramene" id="OE9A041415T1">
    <property type="protein sequence ID" value="OE9A041415C1"/>
    <property type="gene ID" value="OE9A041415"/>
</dbReference>
<accession>A0A8S0REV7</accession>
<feature type="signal peptide" evidence="2">
    <location>
        <begin position="1"/>
        <end position="19"/>
    </location>
</feature>
<comment type="caution">
    <text evidence="3">The sequence shown here is derived from an EMBL/GenBank/DDBJ whole genome shotgun (WGS) entry which is preliminary data.</text>
</comment>
<keyword evidence="4" id="KW-1185">Reference proteome</keyword>
<organism evidence="3 4">
    <name type="scientific">Olea europaea subsp. europaea</name>
    <dbReference type="NCBI Taxonomy" id="158383"/>
    <lineage>
        <taxon>Eukaryota</taxon>
        <taxon>Viridiplantae</taxon>
        <taxon>Streptophyta</taxon>
        <taxon>Embryophyta</taxon>
        <taxon>Tracheophyta</taxon>
        <taxon>Spermatophyta</taxon>
        <taxon>Magnoliopsida</taxon>
        <taxon>eudicotyledons</taxon>
        <taxon>Gunneridae</taxon>
        <taxon>Pentapetalae</taxon>
        <taxon>asterids</taxon>
        <taxon>lamiids</taxon>
        <taxon>Lamiales</taxon>
        <taxon>Oleaceae</taxon>
        <taxon>Oleeae</taxon>
        <taxon>Olea</taxon>
    </lineage>
</organism>
<gene>
    <name evidence="3" type="ORF">OLEA9_A041415</name>
</gene>
<keyword evidence="2" id="KW-0732">Signal</keyword>
<reference evidence="3 4" key="1">
    <citation type="submission" date="2019-12" db="EMBL/GenBank/DDBJ databases">
        <authorList>
            <person name="Alioto T."/>
            <person name="Alioto T."/>
            <person name="Gomez Garrido J."/>
        </authorList>
    </citation>
    <scope>NUCLEOTIDE SEQUENCE [LARGE SCALE GENOMIC DNA]</scope>
</reference>
<sequence length="123" mass="13756">MPTTSLLYAIASVTPLVLQVAPGNDAVSKLLVVNDIIVATSSSERYSQQRYGEASCCVDGVADVARGGMLVRIYELVMLLLDLVMVASWWIGGGGGGFLYKRWQWWRYQHRHRQMWCCPKDSS</sequence>
<name>A0A8S0REV7_OLEEU</name>
<feature type="transmembrane region" description="Helical" evidence="1">
    <location>
        <begin position="76"/>
        <end position="100"/>
    </location>
</feature>
<dbReference type="AlphaFoldDB" id="A0A8S0REV7"/>
<feature type="chain" id="PRO_5035899934" evidence="2">
    <location>
        <begin position="20"/>
        <end position="123"/>
    </location>
</feature>
<keyword evidence="1" id="KW-0472">Membrane</keyword>
<dbReference type="EMBL" id="CACTIH010002611">
    <property type="protein sequence ID" value="CAA2976896.1"/>
    <property type="molecule type" value="Genomic_DNA"/>
</dbReference>
<evidence type="ECO:0000313" key="4">
    <source>
        <dbReference type="Proteomes" id="UP000594638"/>
    </source>
</evidence>
<keyword evidence="1" id="KW-0812">Transmembrane</keyword>
<evidence type="ECO:0000256" key="2">
    <source>
        <dbReference type="SAM" id="SignalP"/>
    </source>
</evidence>
<protein>
    <submittedName>
        <fullName evidence="3">Uncharacterized protein</fullName>
    </submittedName>
</protein>
<evidence type="ECO:0000256" key="1">
    <source>
        <dbReference type="SAM" id="Phobius"/>
    </source>
</evidence>